<accession>A0A2J8LL73</accession>
<dbReference type="Proteomes" id="UP000236370">
    <property type="component" value="Unassembled WGS sequence"/>
</dbReference>
<name>A0A2J8LL73_PANTR</name>
<comment type="caution">
    <text evidence="1">The sequence shown here is derived from an EMBL/GenBank/DDBJ whole genome shotgun (WGS) entry which is preliminary data.</text>
</comment>
<gene>
    <name evidence="1" type="ORF">CK820_G0028039</name>
</gene>
<sequence>GGKQYLLGLYDTAGQEDTGELAVRSCDFDKSIF</sequence>
<organism evidence="1 2">
    <name type="scientific">Pan troglodytes</name>
    <name type="common">Chimpanzee</name>
    <dbReference type="NCBI Taxonomy" id="9598"/>
    <lineage>
        <taxon>Eukaryota</taxon>
        <taxon>Metazoa</taxon>
        <taxon>Chordata</taxon>
        <taxon>Craniata</taxon>
        <taxon>Vertebrata</taxon>
        <taxon>Euteleostomi</taxon>
        <taxon>Mammalia</taxon>
        <taxon>Eutheria</taxon>
        <taxon>Euarchontoglires</taxon>
        <taxon>Primates</taxon>
        <taxon>Haplorrhini</taxon>
        <taxon>Catarrhini</taxon>
        <taxon>Hominidae</taxon>
        <taxon>Pan</taxon>
    </lineage>
</organism>
<evidence type="ECO:0000313" key="1">
    <source>
        <dbReference type="EMBL" id="PNI48028.1"/>
    </source>
</evidence>
<reference evidence="1 2" key="1">
    <citation type="submission" date="2017-12" db="EMBL/GenBank/DDBJ databases">
        <title>High-resolution comparative analysis of great ape genomes.</title>
        <authorList>
            <person name="Pollen A."/>
            <person name="Hastie A."/>
            <person name="Hormozdiari F."/>
            <person name="Dougherty M."/>
            <person name="Liu R."/>
            <person name="Chaisson M."/>
            <person name="Hoppe E."/>
            <person name="Hill C."/>
            <person name="Pang A."/>
            <person name="Hillier L."/>
            <person name="Baker C."/>
            <person name="Armstrong J."/>
            <person name="Shendure J."/>
            <person name="Paten B."/>
            <person name="Wilson R."/>
            <person name="Chao H."/>
            <person name="Schneider V."/>
            <person name="Ventura M."/>
            <person name="Kronenberg Z."/>
            <person name="Murali S."/>
            <person name="Gordon D."/>
            <person name="Cantsilieris S."/>
            <person name="Munson K."/>
            <person name="Nelson B."/>
            <person name="Raja A."/>
            <person name="Underwood J."/>
            <person name="Diekhans M."/>
            <person name="Fiddes I."/>
            <person name="Haussler D."/>
            <person name="Eichler E."/>
        </authorList>
    </citation>
    <scope>NUCLEOTIDE SEQUENCE [LARGE SCALE GENOMIC DNA]</scope>
    <source>
        <strain evidence="1">Yerkes chimp pedigree #C0471</strain>
    </source>
</reference>
<protein>
    <submittedName>
        <fullName evidence="1">RHOQ isoform 6</fullName>
    </submittedName>
</protein>
<proteinExistence type="predicted"/>
<dbReference type="EMBL" id="NBAG03000286">
    <property type="protein sequence ID" value="PNI48028.1"/>
    <property type="molecule type" value="Genomic_DNA"/>
</dbReference>
<feature type="non-terminal residue" evidence="1">
    <location>
        <position position="1"/>
    </location>
</feature>
<dbReference type="AlphaFoldDB" id="A0A2J8LL73"/>
<evidence type="ECO:0000313" key="2">
    <source>
        <dbReference type="Proteomes" id="UP000236370"/>
    </source>
</evidence>